<evidence type="ECO:0000313" key="3">
    <source>
        <dbReference type="Proteomes" id="UP000366872"/>
    </source>
</evidence>
<gene>
    <name evidence="2" type="ORF">PDESU_03010</name>
</gene>
<feature type="compositionally biased region" description="Polar residues" evidence="1">
    <location>
        <begin position="48"/>
        <end position="60"/>
    </location>
</feature>
<feature type="region of interest" description="Disordered" evidence="1">
    <location>
        <begin position="153"/>
        <end position="172"/>
    </location>
</feature>
<reference evidence="2 3" key="1">
    <citation type="submission" date="2019-04" db="EMBL/GenBank/DDBJ databases">
        <authorList>
            <person name="Van Vliet M D."/>
        </authorList>
    </citation>
    <scope>NUCLEOTIDE SEQUENCE [LARGE SCALE GENOMIC DNA]</scope>
    <source>
        <strain evidence="2 3">F1</strain>
    </source>
</reference>
<accession>A0A6C2U362</accession>
<feature type="region of interest" description="Disordered" evidence="1">
    <location>
        <begin position="40"/>
        <end position="60"/>
    </location>
</feature>
<organism evidence="2 3">
    <name type="scientific">Pontiella desulfatans</name>
    <dbReference type="NCBI Taxonomy" id="2750659"/>
    <lineage>
        <taxon>Bacteria</taxon>
        <taxon>Pseudomonadati</taxon>
        <taxon>Kiritimatiellota</taxon>
        <taxon>Kiritimatiellia</taxon>
        <taxon>Kiritimatiellales</taxon>
        <taxon>Pontiellaceae</taxon>
        <taxon>Pontiella</taxon>
    </lineage>
</organism>
<dbReference type="EMBL" id="CAAHFG010000001">
    <property type="protein sequence ID" value="VGO14448.1"/>
    <property type="molecule type" value="Genomic_DNA"/>
</dbReference>
<sequence>MVAVDKNVRYRYDITLANRSNLRLEKLDLEYRIFYDQERAVREDGDDQPQQSRGNSRFGGQQQGFYMAVAEERVESGRLQVDALAPHARKTLPTDSVTILNRNASSSAEGELIDLEGELNGIWVKVTMKAPDGTVREREVAVPKNIVKKYAWSARPEHAADESRPGFHNRNP</sequence>
<protein>
    <submittedName>
        <fullName evidence="2">Uncharacterized protein</fullName>
    </submittedName>
</protein>
<proteinExistence type="predicted"/>
<dbReference type="AlphaFoldDB" id="A0A6C2U362"/>
<keyword evidence="3" id="KW-1185">Reference proteome</keyword>
<feature type="compositionally biased region" description="Basic and acidic residues" evidence="1">
    <location>
        <begin position="155"/>
        <end position="165"/>
    </location>
</feature>
<dbReference type="RefSeq" id="WP_168441856.1">
    <property type="nucleotide sequence ID" value="NZ_CAAHFG010000001.1"/>
</dbReference>
<name>A0A6C2U362_PONDE</name>
<dbReference type="Proteomes" id="UP000366872">
    <property type="component" value="Unassembled WGS sequence"/>
</dbReference>
<evidence type="ECO:0000256" key="1">
    <source>
        <dbReference type="SAM" id="MobiDB-lite"/>
    </source>
</evidence>
<evidence type="ECO:0000313" key="2">
    <source>
        <dbReference type="EMBL" id="VGO14448.1"/>
    </source>
</evidence>